<dbReference type="AlphaFoldDB" id="A0A8J3NKH6"/>
<evidence type="ECO:0000313" key="3">
    <source>
        <dbReference type="Proteomes" id="UP000601223"/>
    </source>
</evidence>
<dbReference type="EMBL" id="BONF01000038">
    <property type="protein sequence ID" value="GIF84445.1"/>
    <property type="molecule type" value="Genomic_DNA"/>
</dbReference>
<organism evidence="2 3">
    <name type="scientific">Catellatospora bangladeshensis</name>
    <dbReference type="NCBI Taxonomy" id="310355"/>
    <lineage>
        <taxon>Bacteria</taxon>
        <taxon>Bacillati</taxon>
        <taxon>Actinomycetota</taxon>
        <taxon>Actinomycetes</taxon>
        <taxon>Micromonosporales</taxon>
        <taxon>Micromonosporaceae</taxon>
        <taxon>Catellatospora</taxon>
    </lineage>
</organism>
<proteinExistence type="predicted"/>
<feature type="domain" description="Putative restriction endonuclease" evidence="1">
    <location>
        <begin position="17"/>
        <end position="176"/>
    </location>
</feature>
<reference evidence="2 3" key="1">
    <citation type="submission" date="2021-01" db="EMBL/GenBank/DDBJ databases">
        <title>Whole genome shotgun sequence of Catellatospora bangladeshensis NBRC 107357.</title>
        <authorList>
            <person name="Komaki H."/>
            <person name="Tamura T."/>
        </authorList>
    </citation>
    <scope>NUCLEOTIDE SEQUENCE [LARGE SCALE GENOMIC DNA]</scope>
    <source>
        <strain evidence="2 3">NBRC 107357</strain>
    </source>
</reference>
<keyword evidence="3" id="KW-1185">Reference proteome</keyword>
<dbReference type="RefSeq" id="WP_203752767.1">
    <property type="nucleotide sequence ID" value="NZ_BONF01000038.1"/>
</dbReference>
<name>A0A8J3NKH6_9ACTN</name>
<dbReference type="Pfam" id="PF05685">
    <property type="entry name" value="Uma2"/>
    <property type="match status" value="1"/>
</dbReference>
<comment type="caution">
    <text evidence="2">The sequence shown here is derived from an EMBL/GenBank/DDBJ whole genome shotgun (WGS) entry which is preliminary data.</text>
</comment>
<sequence>MTQVLPPLIGVRITGAQYEALPPNPRIELVDGVLTFMTPPTGRHQDLVDALVAVLRQVCPPELRVLREQELFLSDDHRRNPDVLVVRADAYDPDGYSYRPEQVMLAVEVVSPGTETADRKHKPAEYADAGVAHYWRVESKPALAVYTHQLVDDGPYVPTGRWVPGDLIAAPGLPWAHVAVEELASS</sequence>
<dbReference type="PANTHER" id="PTHR35400:SF3">
    <property type="entry name" value="SLL1072 PROTEIN"/>
    <property type="match status" value="1"/>
</dbReference>
<evidence type="ECO:0000259" key="1">
    <source>
        <dbReference type="Pfam" id="PF05685"/>
    </source>
</evidence>
<protein>
    <recommendedName>
        <fullName evidence="1">Putative restriction endonuclease domain-containing protein</fullName>
    </recommendedName>
</protein>
<dbReference type="InterPro" id="IPR008538">
    <property type="entry name" value="Uma2"/>
</dbReference>
<dbReference type="Gene3D" id="3.90.1570.10">
    <property type="entry name" value="tt1808, chain A"/>
    <property type="match status" value="1"/>
</dbReference>
<gene>
    <name evidence="2" type="ORF">Cba03nite_57940</name>
</gene>
<accession>A0A8J3NKH6</accession>
<dbReference type="Proteomes" id="UP000601223">
    <property type="component" value="Unassembled WGS sequence"/>
</dbReference>
<dbReference type="SUPFAM" id="SSF52980">
    <property type="entry name" value="Restriction endonuclease-like"/>
    <property type="match status" value="1"/>
</dbReference>
<dbReference type="InterPro" id="IPR012296">
    <property type="entry name" value="Nuclease_put_TT1808"/>
</dbReference>
<dbReference type="CDD" id="cd06260">
    <property type="entry name" value="DUF820-like"/>
    <property type="match status" value="1"/>
</dbReference>
<dbReference type="InterPro" id="IPR011335">
    <property type="entry name" value="Restrct_endonuc-II-like"/>
</dbReference>
<dbReference type="PANTHER" id="PTHR35400">
    <property type="entry name" value="SLR1083 PROTEIN"/>
    <property type="match status" value="1"/>
</dbReference>
<evidence type="ECO:0000313" key="2">
    <source>
        <dbReference type="EMBL" id="GIF84445.1"/>
    </source>
</evidence>